<evidence type="ECO:0000313" key="1">
    <source>
        <dbReference type="EMBL" id="RQT11847.1"/>
    </source>
</evidence>
<dbReference type="EMBL" id="QTQV01000015">
    <property type="protein sequence ID" value="RQT11847.1"/>
    <property type="molecule type" value="Genomic_DNA"/>
</dbReference>
<dbReference type="AlphaFoldDB" id="A0A3N8PJF9"/>
<organism evidence="1 2">
    <name type="scientific">Burkholderia contaminans</name>
    <dbReference type="NCBI Taxonomy" id="488447"/>
    <lineage>
        <taxon>Bacteria</taxon>
        <taxon>Pseudomonadati</taxon>
        <taxon>Pseudomonadota</taxon>
        <taxon>Betaproteobacteria</taxon>
        <taxon>Burkholderiales</taxon>
        <taxon>Burkholderiaceae</taxon>
        <taxon>Burkholderia</taxon>
        <taxon>Burkholderia cepacia complex</taxon>
    </lineage>
</organism>
<comment type="caution">
    <text evidence="1">The sequence shown here is derived from an EMBL/GenBank/DDBJ whole genome shotgun (WGS) entry which is preliminary data.</text>
</comment>
<protein>
    <recommendedName>
        <fullName evidence="3">Phage tail protein</fullName>
    </recommendedName>
</protein>
<evidence type="ECO:0008006" key="3">
    <source>
        <dbReference type="Google" id="ProtNLM"/>
    </source>
</evidence>
<accession>A0A3N8PJF9</accession>
<reference evidence="1 2" key="1">
    <citation type="submission" date="2018-08" db="EMBL/GenBank/DDBJ databases">
        <title>Comparative analysis of Burkholderia isolates from Puerto Rico.</title>
        <authorList>
            <person name="Hall C."/>
            <person name="Sahl J."/>
            <person name="Wagner D."/>
        </authorList>
    </citation>
    <scope>NUCLEOTIDE SEQUENCE [LARGE SCALE GENOMIC DNA]</scope>
    <source>
        <strain evidence="1 2">Bp9025</strain>
    </source>
</reference>
<evidence type="ECO:0000313" key="2">
    <source>
        <dbReference type="Proteomes" id="UP000277921"/>
    </source>
</evidence>
<dbReference type="Proteomes" id="UP000277921">
    <property type="component" value="Unassembled WGS sequence"/>
</dbReference>
<name>A0A3N8PJF9_9BURK</name>
<dbReference type="RefSeq" id="WP_124582300.1">
    <property type="nucleotide sequence ID" value="NZ_QTQV01000015.1"/>
</dbReference>
<gene>
    <name evidence="1" type="ORF">DF051_24795</name>
</gene>
<sequence length="763" mass="80673">MDNTTKLRVMFDMVDNMTKPLQMMLTGNRGLAAALKDTRRELAELGTTQKRIGEFREMRKGLANTASDLSAARERVDTLAQSLRATRSPSQQMISDFNKAQRAAENLASAHHYQAGRVQAMRTQLAGAGIDTHNLSRDERKLRADIASRTSMMNAGVSGFDAQRRKRIDAVRNAAPKLVERGKALKEAGTKALEAARGPVDEAKHAESAALRLRIAGASTDTVQYVRALNVRGRSTTDNLDLMSEVQKELHDEQLAKVALPTLSKISFSNAALFSEEDAKANDEKMRNMLRVINLRDGMKSETAFLDEADAIQKLQIGTDSKVSGDEWNDFAEAGGNAAKQLRRNAFYFQMEPVIQTLGGKDAGKGLASLYDSVLHGKLNSEATRQMKALGLIDPKQAGKGSAPLGSDLLKSSPVEWLEKVLLPTLTARGITRPDDVKAAIAKAFPKQDAGKLLTTIFDLREQIHTAERNSTAAPGIDTTQSMALQSTRGHELAAQARLSDLKREVGEKITPTYNTALDYTATATEKVVGLLQEHGTAAGIVAAAYVGLRGLLPVAGALANSMGTALESTTVSRIASMGAGALESVGATLSRFIPLALSRLVPVALGNPWTATAVGVGTVVAGAGTYLWKNPEAFGGAGAWMKEKLGTRDSAPSAIGAPSSMARTAAALTTTAALVGPPAFAASPAIAAAAPLERYNLSLDYRAPLTAPAVAAAGAAPASGPVTINIAPPPGADAAEIARMVRAELERAERAKASRAGSRLSD</sequence>
<proteinExistence type="predicted"/>